<reference evidence="4" key="1">
    <citation type="submission" date="2017-04" db="EMBL/GenBank/DDBJ databases">
        <title>Finegoldia magna isolated from orthopedic joint implant-associated infections.</title>
        <authorList>
            <person name="Bjorklund S."/>
            <person name="Bruggemann H."/>
            <person name="Jensen A."/>
            <person name="Hellmark B."/>
            <person name="Soderquist B."/>
        </authorList>
    </citation>
    <scope>NUCLEOTIDE SEQUENCE [LARGE SCALE GENOMIC DNA]</scope>
    <source>
        <strain evidence="4">08T492</strain>
    </source>
</reference>
<keyword evidence="1" id="KW-0732">Signal</keyword>
<dbReference type="EMBL" id="NDYI01000023">
    <property type="protein sequence ID" value="OXZ36887.1"/>
    <property type="molecule type" value="Genomic_DNA"/>
</dbReference>
<dbReference type="RefSeq" id="WP_094202993.1">
    <property type="nucleotide sequence ID" value="NZ_NDYI01000023.1"/>
</dbReference>
<organism evidence="3 4">
    <name type="scientific">Finegoldia magna</name>
    <name type="common">Peptostreptococcus magnus</name>
    <dbReference type="NCBI Taxonomy" id="1260"/>
    <lineage>
        <taxon>Bacteria</taxon>
        <taxon>Bacillati</taxon>
        <taxon>Bacillota</taxon>
        <taxon>Tissierellia</taxon>
        <taxon>Tissierellales</taxon>
        <taxon>Peptoniphilaceae</taxon>
        <taxon>Finegoldia</taxon>
    </lineage>
</organism>
<evidence type="ECO:0000313" key="3">
    <source>
        <dbReference type="EMBL" id="OXZ36887.1"/>
    </source>
</evidence>
<feature type="domain" description="Putative amidase" evidence="2">
    <location>
        <begin position="241"/>
        <end position="412"/>
    </location>
</feature>
<dbReference type="Pfam" id="PF12671">
    <property type="entry name" value="Amidase_6"/>
    <property type="match status" value="1"/>
</dbReference>
<feature type="chain" id="PRO_5012375886" description="Putative amidase domain-containing protein" evidence="1">
    <location>
        <begin position="23"/>
        <end position="427"/>
    </location>
</feature>
<dbReference type="InterPro" id="IPR024301">
    <property type="entry name" value="Amidase_6"/>
</dbReference>
<evidence type="ECO:0000256" key="1">
    <source>
        <dbReference type="SAM" id="SignalP"/>
    </source>
</evidence>
<evidence type="ECO:0000259" key="2">
    <source>
        <dbReference type="Pfam" id="PF12671"/>
    </source>
</evidence>
<gene>
    <name evidence="3" type="ORF">B9N56_08055</name>
</gene>
<protein>
    <recommendedName>
        <fullName evidence="2">Putative amidase domain-containing protein</fullName>
    </recommendedName>
</protein>
<sequence length="427" mass="49683">MKKIVVMLILCVMVLFNQNANAQSENSNEKDVLEIKSIIKDFYSNTYNPICPEDKYDNIDNSEILDAVKVRNKIIKDNDIELYSKDYFKILYSDVEIKFIKIINQKAYASFEGITRFKCKDKEDESGMKDDYIVELNKNHNSWKISKIISSNPWDEDYFSEIATRSVKSESIDIKNVNEKNVEDYLKKFVIYTQKDKLEKIKKERKLNTKKWKDLKEEYTKKPKFTHTETRAAGKYVNKGYNRTAVRNYLTKWAYSFNPKYPRLKIFWIIPRRADCANFASQALKAGGIIDDKVGDYQWAFTSPIPNKQSNKNPRYSWYSAKGLYNYTRYNCGSNNTYGLSGIPYWLDIPNQYNNQNLQPGDLVIQFENKEPIHVMVVHSTGSNAGNVGISAHSHARLNCPLSKLGLKSNTKGEWMGMYIRGSYGYR</sequence>
<comment type="caution">
    <text evidence="3">The sequence shown here is derived from an EMBL/GenBank/DDBJ whole genome shotgun (WGS) entry which is preliminary data.</text>
</comment>
<evidence type="ECO:0000313" key="4">
    <source>
        <dbReference type="Proteomes" id="UP000215361"/>
    </source>
</evidence>
<dbReference type="Proteomes" id="UP000215361">
    <property type="component" value="Unassembled WGS sequence"/>
</dbReference>
<feature type="signal peptide" evidence="1">
    <location>
        <begin position="1"/>
        <end position="22"/>
    </location>
</feature>
<dbReference type="AlphaFoldDB" id="A0A233VWW0"/>
<accession>A0A233VWW0</accession>
<name>A0A233VWW0_FINMA</name>
<proteinExistence type="predicted"/>